<evidence type="ECO:0000313" key="2">
    <source>
        <dbReference type="EMBL" id="CCD36339.1"/>
    </source>
</evidence>
<accession>U3UAH7</accession>
<feature type="domain" description="Tn3 transposase DDE" evidence="1">
    <location>
        <begin position="2"/>
        <end position="123"/>
    </location>
</feature>
<dbReference type="GO" id="GO:0006313">
    <property type="term" value="P:DNA transposition"/>
    <property type="evidence" value="ECO:0007669"/>
    <property type="project" value="InterPro"/>
</dbReference>
<keyword evidence="3" id="KW-1185">Reference proteome</keyword>
<reference evidence="2 3" key="1">
    <citation type="submission" date="2011-09" db="EMBL/GenBank/DDBJ databases">
        <authorList>
            <person name="Carlier A."/>
        </authorList>
    </citation>
    <scope>NUCLEOTIDE SEQUENCE [LARGE SCALE GENOMIC DNA]</scope>
    <source>
        <strain evidence="2 3">UZHbot1</strain>
    </source>
</reference>
<dbReference type="Pfam" id="PF01526">
    <property type="entry name" value="DDE_Tnp_Tn3"/>
    <property type="match status" value="1"/>
</dbReference>
<gene>
    <name evidence="2" type="ORF">BKIR_c134_5673</name>
</gene>
<dbReference type="STRING" id="1055526.BKIR_c134_5673"/>
<dbReference type="GO" id="GO:0004803">
    <property type="term" value="F:transposase activity"/>
    <property type="evidence" value="ECO:0007669"/>
    <property type="project" value="InterPro"/>
</dbReference>
<dbReference type="BioCyc" id="CBUR1055526:G10QW-275-MONOMER"/>
<evidence type="ECO:0000259" key="1">
    <source>
        <dbReference type="Pfam" id="PF01526"/>
    </source>
</evidence>
<dbReference type="InterPro" id="IPR002513">
    <property type="entry name" value="Tn3_Tnp_DDE_dom"/>
</dbReference>
<comment type="caution">
    <text evidence="2">The sequence shown here is derived from an EMBL/GenBank/DDBJ whole genome shotgun (WGS) entry which is preliminary data.</text>
</comment>
<evidence type="ECO:0000313" key="3">
    <source>
        <dbReference type="Proteomes" id="UP000003511"/>
    </source>
</evidence>
<name>U3UAH7_9BURK</name>
<reference evidence="2 3" key="2">
    <citation type="submission" date="2011-10" db="EMBL/GenBank/DDBJ databases">
        <title>Draft genome sequence of Candidatus Burkholderia kirkii.</title>
        <authorList>
            <person name="Carlier A.L."/>
            <person name="Eberl L."/>
        </authorList>
    </citation>
    <scope>NUCLEOTIDE SEQUENCE [LARGE SCALE GENOMIC DNA]</scope>
    <source>
        <strain evidence="2 3">UZHbot1</strain>
    </source>
</reference>
<dbReference type="HOGENOM" id="CLU_1607821_0_0_4"/>
<organism evidence="2 3">
    <name type="scientific">Candidatus Paraburkholderia kirkii UZHbot1</name>
    <dbReference type="NCBI Taxonomy" id="1055526"/>
    <lineage>
        <taxon>Bacteria</taxon>
        <taxon>Pseudomonadati</taxon>
        <taxon>Pseudomonadota</taxon>
        <taxon>Betaproteobacteria</taxon>
        <taxon>Burkholderiales</taxon>
        <taxon>Burkholderiaceae</taxon>
        <taxon>Paraburkholderia</taxon>
    </lineage>
</organism>
<dbReference type="Proteomes" id="UP000003511">
    <property type="component" value="Unassembled WGS sequence"/>
</dbReference>
<proteinExistence type="predicted"/>
<dbReference type="AlphaFoldDB" id="U3UAH7"/>
<sequence>MPANANVIGTHEHESHFVFDLLYNNTSDIQPDRHSTDTHGANQVNFFTLFTFGHQFTPRYRDLHKKTGSLVAHHPPAHYNEKWLIRPSRKSDDELIIREWHNEQRIMASLAQKDVTQATVVRSSATMLARTRRRKRCGSSTTCAARSTFWNSSTMSGCARACRRP</sequence>
<protein>
    <submittedName>
        <fullName evidence="2">WGS project CAFE00000000 data, contig bkir_c134</fullName>
    </submittedName>
</protein>
<dbReference type="EMBL" id="CAFE01000043">
    <property type="protein sequence ID" value="CCD36339.1"/>
    <property type="molecule type" value="Genomic_DNA"/>
</dbReference>